<keyword evidence="4" id="KW-0862">Zinc</keyword>
<evidence type="ECO:0000313" key="8">
    <source>
        <dbReference type="Ensembl" id="ENSCCRP00010093396.1"/>
    </source>
</evidence>
<dbReference type="PANTHER" id="PTHR23235:SF120">
    <property type="entry name" value="KRUPPEL-LIKE FACTOR 15"/>
    <property type="match status" value="1"/>
</dbReference>
<accession>A0A8C1NJE4</accession>
<evidence type="ECO:0000256" key="3">
    <source>
        <dbReference type="ARBA" id="ARBA00022771"/>
    </source>
</evidence>
<dbReference type="SUPFAM" id="SSF57667">
    <property type="entry name" value="beta-beta-alpha zinc fingers"/>
    <property type="match status" value="2"/>
</dbReference>
<feature type="compositionally biased region" description="Polar residues" evidence="6">
    <location>
        <begin position="100"/>
        <end position="111"/>
    </location>
</feature>
<dbReference type="Gene3D" id="3.30.160.60">
    <property type="entry name" value="Classic Zinc Finger"/>
    <property type="match status" value="3"/>
</dbReference>
<dbReference type="SMART" id="SM00355">
    <property type="entry name" value="ZnF_C2H2"/>
    <property type="match status" value="3"/>
</dbReference>
<evidence type="ECO:0000256" key="6">
    <source>
        <dbReference type="SAM" id="MobiDB-lite"/>
    </source>
</evidence>
<dbReference type="InterPro" id="IPR036236">
    <property type="entry name" value="Znf_C2H2_sf"/>
</dbReference>
<dbReference type="PANTHER" id="PTHR23235">
    <property type="entry name" value="KRUEPPEL-LIKE TRANSCRIPTION FACTOR"/>
    <property type="match status" value="1"/>
</dbReference>
<dbReference type="AlphaFoldDB" id="A0A8C1NJE4"/>
<feature type="domain" description="C2H2-type" evidence="7">
    <location>
        <begin position="10"/>
        <end position="37"/>
    </location>
</feature>
<evidence type="ECO:0000256" key="5">
    <source>
        <dbReference type="PROSITE-ProRule" id="PRU00042"/>
    </source>
</evidence>
<dbReference type="PROSITE" id="PS00028">
    <property type="entry name" value="ZINC_FINGER_C2H2_1"/>
    <property type="match status" value="1"/>
</dbReference>
<reference evidence="8" key="1">
    <citation type="submission" date="2025-08" db="UniProtKB">
        <authorList>
            <consortium name="Ensembl"/>
        </authorList>
    </citation>
    <scope>IDENTIFICATION</scope>
</reference>
<feature type="domain" description="C2H2-type" evidence="7">
    <location>
        <begin position="65"/>
        <end position="92"/>
    </location>
</feature>
<keyword evidence="9" id="KW-1185">Reference proteome</keyword>
<dbReference type="GO" id="GO:0000981">
    <property type="term" value="F:DNA-binding transcription factor activity, RNA polymerase II-specific"/>
    <property type="evidence" value="ECO:0007669"/>
    <property type="project" value="TreeGrafter"/>
</dbReference>
<dbReference type="GO" id="GO:0000978">
    <property type="term" value="F:RNA polymerase II cis-regulatory region sequence-specific DNA binding"/>
    <property type="evidence" value="ECO:0007669"/>
    <property type="project" value="TreeGrafter"/>
</dbReference>
<keyword evidence="3 5" id="KW-0863">Zinc-finger</keyword>
<keyword evidence="1" id="KW-0479">Metal-binding</keyword>
<protein>
    <recommendedName>
        <fullName evidence="7">C2H2-type domain-containing protein</fullName>
    </recommendedName>
</protein>
<evidence type="ECO:0000313" key="9">
    <source>
        <dbReference type="Proteomes" id="UP000694427"/>
    </source>
</evidence>
<feature type="domain" description="C2H2-type" evidence="7">
    <location>
        <begin position="37"/>
        <end position="64"/>
    </location>
</feature>
<name>A0A8C1NJE4_CYPCA</name>
<evidence type="ECO:0000259" key="7">
    <source>
        <dbReference type="PROSITE" id="PS50157"/>
    </source>
</evidence>
<sequence length="111" mass="12888">MVIIKGSKMFKCSMCTRAFTTSTKLNVHFMGHMDRQITCPKCDKQFLKTDHLKKHLNSHDGKRDFICEKCNKGFLTKYHLTRHLKICKGPKIDSRHSQQSDESTSHYGNGR</sequence>
<organism evidence="8 9">
    <name type="scientific">Cyprinus carpio</name>
    <name type="common">Common carp</name>
    <dbReference type="NCBI Taxonomy" id="7962"/>
    <lineage>
        <taxon>Eukaryota</taxon>
        <taxon>Metazoa</taxon>
        <taxon>Chordata</taxon>
        <taxon>Craniata</taxon>
        <taxon>Vertebrata</taxon>
        <taxon>Euteleostomi</taxon>
        <taxon>Actinopterygii</taxon>
        <taxon>Neopterygii</taxon>
        <taxon>Teleostei</taxon>
        <taxon>Ostariophysi</taxon>
        <taxon>Cypriniformes</taxon>
        <taxon>Cyprinidae</taxon>
        <taxon>Cyprininae</taxon>
        <taxon>Cyprinus</taxon>
    </lineage>
</organism>
<dbReference type="InterPro" id="IPR013087">
    <property type="entry name" value="Znf_C2H2_type"/>
</dbReference>
<evidence type="ECO:0000256" key="2">
    <source>
        <dbReference type="ARBA" id="ARBA00022737"/>
    </source>
</evidence>
<evidence type="ECO:0000256" key="4">
    <source>
        <dbReference type="ARBA" id="ARBA00022833"/>
    </source>
</evidence>
<dbReference type="Pfam" id="PF00096">
    <property type="entry name" value="zf-C2H2"/>
    <property type="match status" value="3"/>
</dbReference>
<dbReference type="Ensembl" id="ENSCCRT00010103587.1">
    <property type="protein sequence ID" value="ENSCCRP00010093396.1"/>
    <property type="gene ID" value="ENSCCRG00010040871.1"/>
</dbReference>
<dbReference type="Proteomes" id="UP000694427">
    <property type="component" value="Unplaced"/>
</dbReference>
<dbReference type="GO" id="GO:0008270">
    <property type="term" value="F:zinc ion binding"/>
    <property type="evidence" value="ECO:0007669"/>
    <property type="project" value="UniProtKB-KW"/>
</dbReference>
<reference evidence="8" key="2">
    <citation type="submission" date="2025-09" db="UniProtKB">
        <authorList>
            <consortium name="Ensembl"/>
        </authorList>
    </citation>
    <scope>IDENTIFICATION</scope>
</reference>
<feature type="region of interest" description="Disordered" evidence="6">
    <location>
        <begin position="91"/>
        <end position="111"/>
    </location>
</feature>
<dbReference type="PROSITE" id="PS50157">
    <property type="entry name" value="ZINC_FINGER_C2H2_2"/>
    <property type="match status" value="3"/>
</dbReference>
<keyword evidence="2" id="KW-0677">Repeat</keyword>
<proteinExistence type="predicted"/>
<evidence type="ECO:0000256" key="1">
    <source>
        <dbReference type="ARBA" id="ARBA00022723"/>
    </source>
</evidence>